<evidence type="ECO:0000313" key="2">
    <source>
        <dbReference type="Proteomes" id="UP000749040"/>
    </source>
</evidence>
<comment type="caution">
    <text evidence="1">The sequence shown here is derived from an EMBL/GenBank/DDBJ whole genome shotgun (WGS) entry which is preliminary data.</text>
</comment>
<reference evidence="1 2" key="1">
    <citation type="submission" date="2021-01" db="EMBL/GenBank/DDBJ databases">
        <title>Streptomyces acididurans sp. nov., isolated from a peat swamp forest soil.</title>
        <authorList>
            <person name="Chantavorakit T."/>
            <person name="Duangmal K."/>
        </authorList>
    </citation>
    <scope>NUCLEOTIDE SEQUENCE [LARGE SCALE GENOMIC DNA]</scope>
    <source>
        <strain evidence="1 2">KK5PA1</strain>
    </source>
</reference>
<dbReference type="EMBL" id="JADKYB010000030">
    <property type="protein sequence ID" value="MBM9510052.1"/>
    <property type="molecule type" value="Genomic_DNA"/>
</dbReference>
<sequence length="61" mass="7054">MTAFVRAFLQCDSCHEHWDTATVPSARTITEAREEARRAGWTRRKGRDLCPYCASEEEPPR</sequence>
<dbReference type="RefSeq" id="WP_205363700.1">
    <property type="nucleotide sequence ID" value="NZ_JADKYB010000030.1"/>
</dbReference>
<dbReference type="Proteomes" id="UP000749040">
    <property type="component" value="Unassembled WGS sequence"/>
</dbReference>
<organism evidence="1 2">
    <name type="scientific">Actinacidiphila acididurans</name>
    <dbReference type="NCBI Taxonomy" id="2784346"/>
    <lineage>
        <taxon>Bacteria</taxon>
        <taxon>Bacillati</taxon>
        <taxon>Actinomycetota</taxon>
        <taxon>Actinomycetes</taxon>
        <taxon>Kitasatosporales</taxon>
        <taxon>Streptomycetaceae</taxon>
        <taxon>Actinacidiphila</taxon>
    </lineage>
</organism>
<proteinExistence type="predicted"/>
<evidence type="ECO:0000313" key="1">
    <source>
        <dbReference type="EMBL" id="MBM9510052.1"/>
    </source>
</evidence>
<name>A0ABS2U4Y2_9ACTN</name>
<gene>
    <name evidence="1" type="ORF">ITX44_36945</name>
</gene>
<evidence type="ECO:0008006" key="3">
    <source>
        <dbReference type="Google" id="ProtNLM"/>
    </source>
</evidence>
<protein>
    <recommendedName>
        <fullName evidence="3">Small CPxCG-related zinc finger protein</fullName>
    </recommendedName>
</protein>
<accession>A0ABS2U4Y2</accession>
<keyword evidence="2" id="KW-1185">Reference proteome</keyword>